<feature type="region of interest" description="Disordered" evidence="5">
    <location>
        <begin position="1102"/>
        <end position="1220"/>
    </location>
</feature>
<feature type="region of interest" description="Disordered" evidence="5">
    <location>
        <begin position="980"/>
        <end position="1064"/>
    </location>
</feature>
<keyword evidence="9" id="KW-1185">Reference proteome</keyword>
<feature type="compositionally biased region" description="Polar residues" evidence="5">
    <location>
        <begin position="1291"/>
        <end position="1305"/>
    </location>
</feature>
<feature type="region of interest" description="Disordered" evidence="5">
    <location>
        <begin position="1376"/>
        <end position="1398"/>
    </location>
</feature>
<dbReference type="Pfam" id="PF13516">
    <property type="entry name" value="LRR_6"/>
    <property type="match status" value="1"/>
</dbReference>
<keyword evidence="4" id="KW-0325">Glycoprotein</keyword>
<dbReference type="SMART" id="SM00364">
    <property type="entry name" value="LRR_BAC"/>
    <property type="match status" value="11"/>
</dbReference>
<reference evidence="8" key="1">
    <citation type="submission" date="2021-06" db="EMBL/GenBank/DDBJ databases">
        <authorList>
            <person name="Hodson N. C."/>
            <person name="Mongue J. A."/>
            <person name="Jaron S. K."/>
        </authorList>
    </citation>
    <scope>NUCLEOTIDE SEQUENCE</scope>
</reference>
<dbReference type="PANTHER" id="PTHR45842:SF12">
    <property type="entry name" value="KEKKON 5, ISOFORM A"/>
    <property type="match status" value="1"/>
</dbReference>
<organism evidence="8 9">
    <name type="scientific">Allacma fusca</name>
    <dbReference type="NCBI Taxonomy" id="39272"/>
    <lineage>
        <taxon>Eukaryota</taxon>
        <taxon>Metazoa</taxon>
        <taxon>Ecdysozoa</taxon>
        <taxon>Arthropoda</taxon>
        <taxon>Hexapoda</taxon>
        <taxon>Collembola</taxon>
        <taxon>Symphypleona</taxon>
        <taxon>Sminthuridae</taxon>
        <taxon>Allacma</taxon>
    </lineage>
</organism>
<evidence type="ECO:0000313" key="8">
    <source>
        <dbReference type="EMBL" id="CAG7818127.1"/>
    </source>
</evidence>
<dbReference type="SMART" id="SM00365">
    <property type="entry name" value="LRR_SD22"/>
    <property type="match status" value="13"/>
</dbReference>
<accession>A0A8J2PCG9</accession>
<feature type="compositionally biased region" description="Basic and acidic residues" evidence="5">
    <location>
        <begin position="1030"/>
        <end position="1041"/>
    </location>
</feature>
<feature type="compositionally biased region" description="Polar residues" evidence="5">
    <location>
        <begin position="1183"/>
        <end position="1194"/>
    </location>
</feature>
<dbReference type="PROSITE" id="PS51450">
    <property type="entry name" value="LRR"/>
    <property type="match status" value="8"/>
</dbReference>
<dbReference type="Pfam" id="PF13855">
    <property type="entry name" value="LRR_8"/>
    <property type="match status" value="7"/>
</dbReference>
<evidence type="ECO:0000256" key="4">
    <source>
        <dbReference type="ARBA" id="ARBA00023180"/>
    </source>
</evidence>
<name>A0A8J2PCG9_9HEXA</name>
<evidence type="ECO:0000259" key="7">
    <source>
        <dbReference type="SMART" id="SM00082"/>
    </source>
</evidence>
<evidence type="ECO:0000256" key="1">
    <source>
        <dbReference type="ARBA" id="ARBA00022614"/>
    </source>
</evidence>
<dbReference type="FunFam" id="3.80.10.10:FF:001360">
    <property type="entry name" value="Uncharacterized protein"/>
    <property type="match status" value="1"/>
</dbReference>
<comment type="caution">
    <text evidence="8">The sequence shown here is derived from an EMBL/GenBank/DDBJ whole genome shotgun (WGS) entry which is preliminary data.</text>
</comment>
<dbReference type="Pfam" id="PF00560">
    <property type="entry name" value="LRR_1"/>
    <property type="match status" value="1"/>
</dbReference>
<proteinExistence type="predicted"/>
<dbReference type="InterPro" id="IPR050467">
    <property type="entry name" value="LRFN"/>
</dbReference>
<feature type="signal peptide" evidence="6">
    <location>
        <begin position="1"/>
        <end position="20"/>
    </location>
</feature>
<dbReference type="InterPro" id="IPR003591">
    <property type="entry name" value="Leu-rich_rpt_typical-subtyp"/>
</dbReference>
<dbReference type="PANTHER" id="PTHR45842">
    <property type="entry name" value="SYNAPTIC ADHESION-LIKE MOLECULE SALM"/>
    <property type="match status" value="1"/>
</dbReference>
<dbReference type="InterPro" id="IPR000483">
    <property type="entry name" value="Cys-rich_flank_reg_C"/>
</dbReference>
<evidence type="ECO:0000256" key="3">
    <source>
        <dbReference type="ARBA" id="ARBA00022737"/>
    </source>
</evidence>
<dbReference type="Pfam" id="PF13306">
    <property type="entry name" value="LRR_5"/>
    <property type="match status" value="1"/>
</dbReference>
<dbReference type="EMBL" id="CAJVCH010411904">
    <property type="protein sequence ID" value="CAG7818127.1"/>
    <property type="molecule type" value="Genomic_DNA"/>
</dbReference>
<dbReference type="FunFam" id="3.80.10.10:FF:001164">
    <property type="entry name" value="GH01279p"/>
    <property type="match status" value="3"/>
</dbReference>
<protein>
    <recommendedName>
        <fullName evidence="7">LRRCT domain-containing protein</fullName>
    </recommendedName>
</protein>
<evidence type="ECO:0000256" key="2">
    <source>
        <dbReference type="ARBA" id="ARBA00022729"/>
    </source>
</evidence>
<dbReference type="SMART" id="SM00082">
    <property type="entry name" value="LRRCT"/>
    <property type="match status" value="1"/>
</dbReference>
<feature type="chain" id="PRO_5035243320" description="LRRCT domain-containing protein" evidence="6">
    <location>
        <begin position="21"/>
        <end position="1559"/>
    </location>
</feature>
<feature type="region of interest" description="Disordered" evidence="5">
    <location>
        <begin position="1464"/>
        <end position="1487"/>
    </location>
</feature>
<feature type="domain" description="LRRCT" evidence="7">
    <location>
        <begin position="920"/>
        <end position="970"/>
    </location>
</feature>
<keyword evidence="2 6" id="KW-0732">Signal</keyword>
<evidence type="ECO:0000256" key="5">
    <source>
        <dbReference type="SAM" id="MobiDB-lite"/>
    </source>
</evidence>
<feature type="compositionally biased region" description="Polar residues" evidence="5">
    <location>
        <begin position="1387"/>
        <end position="1398"/>
    </location>
</feature>
<feature type="region of interest" description="Disordered" evidence="5">
    <location>
        <begin position="1291"/>
        <end position="1317"/>
    </location>
</feature>
<gene>
    <name evidence="8" type="ORF">AFUS01_LOCUS28652</name>
</gene>
<sequence length="1559" mass="173157">MKTLWVLGLLCCWLPLLVHGNKCPPPEDIMPCRCRGRNEQIQVWCSHSDLERVNGALENLMKLRSMPAIDELIVENNRMPTLPARAFGALRIGRLLLRNNGLESISRNAFAGLEQSIEELYIVEDKLVDFPFDSIENLKNLEAFTIEKSRIRLLPRFNGLNRLKHVRIDGSLISSFPVGAFASMASVKQIHVVNSNLGSLAEGIFGPLETLLLANFSGNRIDLIQRRSFALLPKLEVLSIASNNLDDSVAVGRACEELTSLKSLDISKNKFKILPEGSFVNLRTLQMLNLASNKIMQVNARSFTHLPALRKVDMSDNLIRNLPANFFDAAPLLEELRLRKNLMGTANEIGEVLGTLKSLRFLDLGENGLTVLPTGAIQDHTQLQRLDLSDNKITRIQRNAFGNVPSLIEMSLRNNSIREIAVDGDAWDIPSLKELDISSNNIQTLSNVALKGLPRIARMDMSYNSIKMIGKGVFSQSKDLELLDLAGNGVKTFAPDALIGLTKLNKLDLSRNHLEGLLVGTFRDLSSLQSLNLANNRIGNVPANLFSELKSLEDLSLKSNSLKHLPQGFFSALENLKELNLRHNSISEIPGRMFTGLKSLESLKISSNQISRFDDTAFDDLFKLKSIDLSSNRIMRIPGRSFRNLAGLEKFEGRENRITSVDSGALSSSEKLQVLDLAHNALATIPDLIKSNPTLKVLDLSHNQINKIDADVFKRSSNLVELYLNDNKIKAIPSKTFEDMETLTILDVDGNDVEEIQPDTFKNLPRLIYLRLSRNKIRAIRNAAFTDLSTLDGLDLQENDLETIGDSAFERTGALKYLNLSHNNFDSMSRMGLFPLSSLEVLDTSYNRIRDVDSKSLKHLQWLVELRMNDNGICRLPVGIFDGMSRLKMLVLRNNLLSHIYESVFYKLKNNIAFLDISGNPISCDCELAWLRNLVTREAVQELVEATCDSPNDLKGKPIKDVRPSRMICMNNAISRGIPPKFEDEQCPELPKSKRKPRPVILNNNERPFFGTTPNDNNDYSGTDANSNNDIRKKKDEKLSESDYTPGDTPTIYAGSGTSTKVAPSDHVKSTGFGALGTLFGFPLPSLDFGLNLGITPSVTLADKNQNKGTKNEDTDRGFNSGIKGPDPLPPSWLDRPSKDFGKNPAGYEPPEYIPRKPIQPYIPLNPYSDTNVVPSGSRDVQKTVSPLSGSNSGPIRPLKFTPGQSKPPPPSHPSWHPAYPTAETGFIPIEPFFHSVSVANKKMGSKNETIEKVPSVTYASTTPKPNGFNIKPKGTPLPNYGQDYISEVTSNRPDTLNPSPSPSSHVPIDYEDEPNYTPVNVQNPGEDERMEDDFSLSDFWGIISGKENATMETGQPQESPEPQIDIPLNFSNPVDTLSSTTSTSTPNPHRFSSTTTIPVLPPVAEEAVTAENKHGLGHHPPSDAHPRRGKPTITKITMDEVVVPPFPKNPAPNPYQDIIETEAQTRKPPTTATPKGEPSQPQQLIPPVLVGKREEPSDWYYTNYNNQNHGDELERFLERSRINQNDDIVVDVSSSAFTLLPQTLSLVIFNALFLNRYL</sequence>
<dbReference type="InterPro" id="IPR001611">
    <property type="entry name" value="Leu-rich_rpt"/>
</dbReference>
<feature type="compositionally biased region" description="Polar residues" evidence="5">
    <location>
        <begin position="1468"/>
        <end position="1484"/>
    </location>
</feature>
<keyword evidence="3" id="KW-0677">Repeat</keyword>
<evidence type="ECO:0000313" key="9">
    <source>
        <dbReference type="Proteomes" id="UP000708208"/>
    </source>
</evidence>
<dbReference type="InterPro" id="IPR026906">
    <property type="entry name" value="LRR_5"/>
</dbReference>
<keyword evidence="1" id="KW-0433">Leucine-rich repeat</keyword>
<dbReference type="SMART" id="SM00369">
    <property type="entry name" value="LRR_TYP"/>
    <property type="match status" value="28"/>
</dbReference>
<evidence type="ECO:0000256" key="6">
    <source>
        <dbReference type="SAM" id="SignalP"/>
    </source>
</evidence>
<dbReference type="OrthoDB" id="8195690at2759"/>
<feature type="compositionally biased region" description="Polar residues" evidence="5">
    <location>
        <begin position="1002"/>
        <end position="1029"/>
    </location>
</feature>
<dbReference type="Proteomes" id="UP000708208">
    <property type="component" value="Unassembled WGS sequence"/>
</dbReference>